<dbReference type="KEGG" id="tsa:AciPR4_0903"/>
<feature type="transmembrane region" description="Helical" evidence="1">
    <location>
        <begin position="46"/>
        <end position="70"/>
    </location>
</feature>
<accession>E8V7N8</accession>
<reference evidence="2 3" key="1">
    <citation type="journal article" date="2012" name="Stand. Genomic Sci.">
        <title>Complete genome sequence of Terriglobus saanensis type strain SP1PR4(T), an Acidobacteria from tundra soil.</title>
        <authorList>
            <person name="Rawat S.R."/>
            <person name="Mannisto M.K."/>
            <person name="Starovoytov V."/>
            <person name="Goodwin L."/>
            <person name="Nolan M."/>
            <person name="Hauser L."/>
            <person name="Land M."/>
            <person name="Davenport K.W."/>
            <person name="Woyke T."/>
            <person name="Haggblom M.M."/>
        </authorList>
    </citation>
    <scope>NUCLEOTIDE SEQUENCE</scope>
    <source>
        <strain evidence="3">ATCC BAA-1853 / DSM 23119 / SP1PR4</strain>
    </source>
</reference>
<gene>
    <name evidence="2" type="ordered locus">AciPR4_0903</name>
</gene>
<keyword evidence="3" id="KW-1185">Reference proteome</keyword>
<dbReference type="AlphaFoldDB" id="E8V7N8"/>
<sequence>MTPGKMRNDTRSILRVGTGIFIAGVIFAILVKIGGGLGQHGPPSNLGWFGLIFALGCLPASGFLLLLGFAKWFEDRRR</sequence>
<dbReference type="HOGENOM" id="CLU_2682635_0_0_0"/>
<protein>
    <submittedName>
        <fullName evidence="2">Uncharacterized protein</fullName>
    </submittedName>
</protein>
<keyword evidence="1" id="KW-0812">Transmembrane</keyword>
<organism evidence="2 3">
    <name type="scientific">Terriglobus saanensis (strain ATCC BAA-1853 / DSM 23119 / SP1PR4)</name>
    <dbReference type="NCBI Taxonomy" id="401053"/>
    <lineage>
        <taxon>Bacteria</taxon>
        <taxon>Pseudomonadati</taxon>
        <taxon>Acidobacteriota</taxon>
        <taxon>Terriglobia</taxon>
        <taxon>Terriglobales</taxon>
        <taxon>Acidobacteriaceae</taxon>
        <taxon>Terriglobus</taxon>
    </lineage>
</organism>
<proteinExistence type="predicted"/>
<evidence type="ECO:0000313" key="2">
    <source>
        <dbReference type="EMBL" id="ADV81736.1"/>
    </source>
</evidence>
<dbReference type="EMBL" id="CP002467">
    <property type="protein sequence ID" value="ADV81736.1"/>
    <property type="molecule type" value="Genomic_DNA"/>
</dbReference>
<dbReference type="eggNOG" id="ENOG5033JPX">
    <property type="taxonomic scope" value="Bacteria"/>
</dbReference>
<name>E8V7N8_TERSS</name>
<evidence type="ECO:0000313" key="3">
    <source>
        <dbReference type="Proteomes" id="UP000006844"/>
    </source>
</evidence>
<dbReference type="STRING" id="401053.AciPR4_0903"/>
<evidence type="ECO:0000256" key="1">
    <source>
        <dbReference type="SAM" id="Phobius"/>
    </source>
</evidence>
<keyword evidence="1" id="KW-1133">Transmembrane helix</keyword>
<feature type="transmembrane region" description="Helical" evidence="1">
    <location>
        <begin position="12"/>
        <end position="34"/>
    </location>
</feature>
<dbReference type="Proteomes" id="UP000006844">
    <property type="component" value="Chromosome"/>
</dbReference>
<keyword evidence="1" id="KW-0472">Membrane</keyword>